<evidence type="ECO:0000256" key="1">
    <source>
        <dbReference type="ARBA" id="ARBA00004141"/>
    </source>
</evidence>
<evidence type="ECO:0000256" key="6">
    <source>
        <dbReference type="SAM" id="Phobius"/>
    </source>
</evidence>
<feature type="transmembrane region" description="Helical" evidence="6">
    <location>
        <begin position="80"/>
        <end position="101"/>
    </location>
</feature>
<protein>
    <recommendedName>
        <fullName evidence="9">Lysoplasmalogenase</fullName>
    </recommendedName>
</protein>
<organism evidence="7 8">
    <name type="scientific">Nocardioides koreensis</name>
    <dbReference type="NCBI Taxonomy" id="433651"/>
    <lineage>
        <taxon>Bacteria</taxon>
        <taxon>Bacillati</taxon>
        <taxon>Actinomycetota</taxon>
        <taxon>Actinomycetes</taxon>
        <taxon>Propionibacteriales</taxon>
        <taxon>Nocardioidaceae</taxon>
        <taxon>Nocardioides</taxon>
    </lineage>
</organism>
<evidence type="ECO:0008006" key="9">
    <source>
        <dbReference type="Google" id="ProtNLM"/>
    </source>
</evidence>
<evidence type="ECO:0000256" key="5">
    <source>
        <dbReference type="ARBA" id="ARBA00023136"/>
    </source>
</evidence>
<name>A0ABN2ZLW6_9ACTN</name>
<evidence type="ECO:0000256" key="4">
    <source>
        <dbReference type="ARBA" id="ARBA00022989"/>
    </source>
</evidence>
<feature type="transmembrane region" description="Helical" evidence="6">
    <location>
        <begin position="57"/>
        <end position="74"/>
    </location>
</feature>
<dbReference type="Pfam" id="PF07947">
    <property type="entry name" value="YhhN"/>
    <property type="match status" value="1"/>
</dbReference>
<feature type="transmembrane region" description="Helical" evidence="6">
    <location>
        <begin position="192"/>
        <end position="212"/>
    </location>
</feature>
<dbReference type="Proteomes" id="UP001501771">
    <property type="component" value="Unassembled WGS sequence"/>
</dbReference>
<dbReference type="InterPro" id="IPR012506">
    <property type="entry name" value="TMEM86B-like"/>
</dbReference>
<gene>
    <name evidence="7" type="ORF">GCM10009844_17460</name>
</gene>
<comment type="similarity">
    <text evidence="2">Belongs to the TMEM86 family.</text>
</comment>
<evidence type="ECO:0000256" key="2">
    <source>
        <dbReference type="ARBA" id="ARBA00007375"/>
    </source>
</evidence>
<keyword evidence="3 6" id="KW-0812">Transmembrane</keyword>
<reference evidence="7 8" key="1">
    <citation type="journal article" date="2019" name="Int. J. Syst. Evol. Microbiol.">
        <title>The Global Catalogue of Microorganisms (GCM) 10K type strain sequencing project: providing services to taxonomists for standard genome sequencing and annotation.</title>
        <authorList>
            <consortium name="The Broad Institute Genomics Platform"/>
            <consortium name="The Broad Institute Genome Sequencing Center for Infectious Disease"/>
            <person name="Wu L."/>
            <person name="Ma J."/>
        </authorList>
    </citation>
    <scope>NUCLEOTIDE SEQUENCE [LARGE SCALE GENOMIC DNA]</scope>
    <source>
        <strain evidence="7 8">JCM 16022</strain>
    </source>
</reference>
<dbReference type="EMBL" id="BAAAQR010000004">
    <property type="protein sequence ID" value="GAA2144193.1"/>
    <property type="molecule type" value="Genomic_DNA"/>
</dbReference>
<feature type="transmembrane region" description="Helical" evidence="6">
    <location>
        <begin position="108"/>
        <end position="127"/>
    </location>
</feature>
<feature type="transmembrane region" description="Helical" evidence="6">
    <location>
        <begin position="147"/>
        <end position="172"/>
    </location>
</feature>
<keyword evidence="4 6" id="KW-1133">Transmembrane helix</keyword>
<keyword evidence="5 6" id="KW-0472">Membrane</keyword>
<proteinExistence type="inferred from homology"/>
<evidence type="ECO:0000313" key="7">
    <source>
        <dbReference type="EMBL" id="GAA2144193.1"/>
    </source>
</evidence>
<keyword evidence="8" id="KW-1185">Reference proteome</keyword>
<evidence type="ECO:0000256" key="3">
    <source>
        <dbReference type="ARBA" id="ARBA00022692"/>
    </source>
</evidence>
<dbReference type="RefSeq" id="WP_344150161.1">
    <property type="nucleotide sequence ID" value="NZ_BAAAQR010000004.1"/>
</dbReference>
<accession>A0ABN2ZLW6</accession>
<comment type="caution">
    <text evidence="7">The sequence shown here is derived from an EMBL/GenBank/DDBJ whole genome shotgun (WGS) entry which is preliminary data.</text>
</comment>
<dbReference type="PANTHER" id="PTHR31885:SF6">
    <property type="entry name" value="GH04784P"/>
    <property type="match status" value="1"/>
</dbReference>
<comment type="subcellular location">
    <subcellularLocation>
        <location evidence="1">Membrane</location>
        <topology evidence="1">Multi-pass membrane protein</topology>
    </subcellularLocation>
</comment>
<sequence length="214" mass="22545">MRIELVWVLPAVLAATDWWAVARGDRRTETWAKPATLVALLLTALALGATDSTPGRWLLVALVFGLLGDVALLGDSLGRFRAGVAAFLVGHLAYLVCFATLGLPRPGWSWAVLVALLASLVATRDVLPATHRLDGPALSVPVAVYTAAIAAMLVCAWFTGEWLIALGATVFVASDATLSINRFVSPIPRAHLVVMVTYHVGQALIVAGVLTATT</sequence>
<evidence type="ECO:0000313" key="8">
    <source>
        <dbReference type="Proteomes" id="UP001501771"/>
    </source>
</evidence>
<dbReference type="PANTHER" id="PTHR31885">
    <property type="entry name" value="GH04784P"/>
    <property type="match status" value="1"/>
</dbReference>